<evidence type="ECO:0000313" key="10">
    <source>
        <dbReference type="Proteomes" id="UP001432322"/>
    </source>
</evidence>
<comment type="similarity">
    <text evidence="3">Belongs to the DAMOX/DASOX family.</text>
</comment>
<keyword evidence="6" id="KW-0560">Oxidoreductase</keyword>
<evidence type="ECO:0000256" key="5">
    <source>
        <dbReference type="ARBA" id="ARBA00022827"/>
    </source>
</evidence>
<evidence type="ECO:0000256" key="3">
    <source>
        <dbReference type="ARBA" id="ARBA00006730"/>
    </source>
</evidence>
<gene>
    <name evidence="9" type="ORF">PFISCL1PPCAC_8080</name>
</gene>
<protein>
    <recommendedName>
        <fullName evidence="8">FAD dependent oxidoreductase domain-containing protein</fullName>
    </recommendedName>
</protein>
<evidence type="ECO:0000256" key="4">
    <source>
        <dbReference type="ARBA" id="ARBA00022630"/>
    </source>
</evidence>
<dbReference type="AlphaFoldDB" id="A0AAV5VEY1"/>
<feature type="binding site" evidence="7">
    <location>
        <position position="311"/>
    </location>
    <ligand>
        <name>D-dopa</name>
        <dbReference type="ChEBI" id="CHEBI:149689"/>
    </ligand>
</feature>
<dbReference type="Gene3D" id="3.40.50.720">
    <property type="entry name" value="NAD(P)-binding Rossmann-like Domain"/>
    <property type="match status" value="1"/>
</dbReference>
<dbReference type="EMBL" id="BTSY01000002">
    <property type="protein sequence ID" value="GMT16783.1"/>
    <property type="molecule type" value="Genomic_DNA"/>
</dbReference>
<name>A0AAV5VEY1_9BILA</name>
<keyword evidence="4" id="KW-0285">Flavoprotein</keyword>
<comment type="caution">
    <text evidence="9">The sequence shown here is derived from an EMBL/GenBank/DDBJ whole genome shotgun (WGS) entry which is preliminary data.</text>
</comment>
<keyword evidence="10" id="KW-1185">Reference proteome</keyword>
<dbReference type="Pfam" id="PF01266">
    <property type="entry name" value="DAO"/>
    <property type="match status" value="1"/>
</dbReference>
<dbReference type="GO" id="GO:0003884">
    <property type="term" value="F:D-amino-acid oxidase activity"/>
    <property type="evidence" value="ECO:0007669"/>
    <property type="project" value="InterPro"/>
</dbReference>
<dbReference type="GO" id="GO:0005782">
    <property type="term" value="C:peroxisomal matrix"/>
    <property type="evidence" value="ECO:0007669"/>
    <property type="project" value="UniProtKB-SubCell"/>
</dbReference>
<sequence>SFSLFSHAFSMPNIVVIGAGIAGISSALAIQHKFPTAKVTIISDLFSPNVTSDLAAGFWWPYLCNFHDANLLNRICRDTFEYISRLVSVEDAGAMWQSGHVVSKEDEEIPEWSTLVKGFRKLTKEQLRELGEEYKSGNFFTTLGLEPTKYIAYATRQFLSNGGCIRQKKIKNLNELTDEFDVIINCSGIGAKELMGDAEMKPIRGQIIRAHAPRVKHFFCDGDYYCLLNSNFVVLGGTHDEGEWDTTVNEETAKKILEENVKKMPELKGATILSHHVGLRPFRSSLRIEKETIKSVKGKEVTVVHNYGHGGSGITLFWGCALHVAELLEKERAHL</sequence>
<feature type="binding site" evidence="7">
    <location>
        <position position="225"/>
    </location>
    <ligand>
        <name>D-dopa</name>
        <dbReference type="ChEBI" id="CHEBI:149689"/>
    </ligand>
</feature>
<evidence type="ECO:0000256" key="1">
    <source>
        <dbReference type="ARBA" id="ARBA00001974"/>
    </source>
</evidence>
<dbReference type="SUPFAM" id="SSF54373">
    <property type="entry name" value="FAD-linked reductases, C-terminal domain"/>
    <property type="match status" value="1"/>
</dbReference>
<evidence type="ECO:0000256" key="2">
    <source>
        <dbReference type="ARBA" id="ARBA00004253"/>
    </source>
</evidence>
<evidence type="ECO:0000256" key="7">
    <source>
        <dbReference type="PIRSR" id="PIRSR000189-1"/>
    </source>
</evidence>
<feature type="binding site" evidence="7">
    <location>
        <position position="280"/>
    </location>
    <ligand>
        <name>D-dopa</name>
        <dbReference type="ChEBI" id="CHEBI:149689"/>
    </ligand>
</feature>
<dbReference type="GO" id="GO:0071949">
    <property type="term" value="F:FAD binding"/>
    <property type="evidence" value="ECO:0007669"/>
    <property type="project" value="InterPro"/>
</dbReference>
<evidence type="ECO:0000313" key="9">
    <source>
        <dbReference type="EMBL" id="GMT16783.1"/>
    </source>
</evidence>
<proteinExistence type="inferred from homology"/>
<comment type="cofactor">
    <cofactor evidence="1 7">
        <name>FAD</name>
        <dbReference type="ChEBI" id="CHEBI:57692"/>
    </cofactor>
</comment>
<reference evidence="9" key="1">
    <citation type="submission" date="2023-10" db="EMBL/GenBank/DDBJ databases">
        <title>Genome assembly of Pristionchus species.</title>
        <authorList>
            <person name="Yoshida K."/>
            <person name="Sommer R.J."/>
        </authorList>
    </citation>
    <scope>NUCLEOTIDE SEQUENCE</scope>
    <source>
        <strain evidence="9">RS5133</strain>
    </source>
</reference>
<dbReference type="GO" id="GO:0019478">
    <property type="term" value="P:D-amino acid catabolic process"/>
    <property type="evidence" value="ECO:0007669"/>
    <property type="project" value="TreeGrafter"/>
</dbReference>
<dbReference type="Proteomes" id="UP001432322">
    <property type="component" value="Unassembled WGS sequence"/>
</dbReference>
<comment type="subcellular location">
    <subcellularLocation>
        <location evidence="2">Peroxisome matrix</location>
    </subcellularLocation>
</comment>
<dbReference type="PANTHER" id="PTHR11530">
    <property type="entry name" value="D-AMINO ACID OXIDASE"/>
    <property type="match status" value="1"/>
</dbReference>
<dbReference type="Gene3D" id="3.30.9.10">
    <property type="entry name" value="D-Amino Acid Oxidase, subunit A, domain 2"/>
    <property type="match status" value="1"/>
</dbReference>
<dbReference type="InterPro" id="IPR006076">
    <property type="entry name" value="FAD-dep_OxRdtase"/>
</dbReference>
<feature type="binding site" evidence="7">
    <location>
        <begin position="310"/>
        <end position="315"/>
    </location>
    <ligand>
        <name>FAD</name>
        <dbReference type="ChEBI" id="CHEBI:57692"/>
    </ligand>
</feature>
<evidence type="ECO:0000256" key="6">
    <source>
        <dbReference type="ARBA" id="ARBA00023002"/>
    </source>
</evidence>
<feature type="non-terminal residue" evidence="9">
    <location>
        <position position="1"/>
    </location>
</feature>
<feature type="domain" description="FAD dependent oxidoreductase" evidence="8">
    <location>
        <begin position="14"/>
        <end position="327"/>
    </location>
</feature>
<dbReference type="PIRSF" id="PIRSF000189">
    <property type="entry name" value="D-aa_oxidase"/>
    <property type="match status" value="1"/>
</dbReference>
<feature type="binding site" evidence="7">
    <location>
        <begin position="51"/>
        <end position="52"/>
    </location>
    <ligand>
        <name>FAD</name>
        <dbReference type="ChEBI" id="CHEBI:57692"/>
    </ligand>
</feature>
<keyword evidence="5 7" id="KW-0274">FAD</keyword>
<dbReference type="PANTHER" id="PTHR11530:SF11">
    <property type="entry name" value="D-ASPARTATE OXIDASE"/>
    <property type="match status" value="1"/>
</dbReference>
<evidence type="ECO:0000259" key="8">
    <source>
        <dbReference type="Pfam" id="PF01266"/>
    </source>
</evidence>
<dbReference type="InterPro" id="IPR006181">
    <property type="entry name" value="D-amino_acid_oxidase_CS"/>
</dbReference>
<dbReference type="InterPro" id="IPR023209">
    <property type="entry name" value="DAO"/>
</dbReference>
<accession>A0AAV5VEY1</accession>
<dbReference type="SUPFAM" id="SSF51971">
    <property type="entry name" value="Nucleotide-binding domain"/>
    <property type="match status" value="1"/>
</dbReference>
<organism evidence="9 10">
    <name type="scientific">Pristionchus fissidentatus</name>
    <dbReference type="NCBI Taxonomy" id="1538716"/>
    <lineage>
        <taxon>Eukaryota</taxon>
        <taxon>Metazoa</taxon>
        <taxon>Ecdysozoa</taxon>
        <taxon>Nematoda</taxon>
        <taxon>Chromadorea</taxon>
        <taxon>Rhabditida</taxon>
        <taxon>Rhabditina</taxon>
        <taxon>Diplogasteromorpha</taxon>
        <taxon>Diplogasteroidea</taxon>
        <taxon>Neodiplogasteridae</taxon>
        <taxon>Pristionchus</taxon>
    </lineage>
</organism>
<dbReference type="PROSITE" id="PS00677">
    <property type="entry name" value="DAO"/>
    <property type="match status" value="1"/>
</dbReference>